<evidence type="ECO:0000256" key="10">
    <source>
        <dbReference type="SAM" id="Coils"/>
    </source>
</evidence>
<dbReference type="AlphaFoldDB" id="A0A238JPD2"/>
<dbReference type="Pfam" id="PF04290">
    <property type="entry name" value="DctQ"/>
    <property type="match status" value="1"/>
</dbReference>
<comment type="caution">
    <text evidence="9">Lacks conserved residue(s) required for the propagation of feature annotation.</text>
</comment>
<comment type="function">
    <text evidence="9">Part of the tripartite ATP-independent periplasmic (TRAP) transport system.</text>
</comment>
<gene>
    <name evidence="12" type="ORF">COL8621_00696</name>
</gene>
<keyword evidence="7 9" id="KW-0472">Membrane</keyword>
<dbReference type="GO" id="GO:0005886">
    <property type="term" value="C:plasma membrane"/>
    <property type="evidence" value="ECO:0007669"/>
    <property type="project" value="UniProtKB-SubCell"/>
</dbReference>
<sequence>MPSLEFTLPHWMYWLGLILFPVLGMIMARRAKPDRAQYSTPLGYMILITGGILGLHRFYLKNKWGLLFLPIFAFVLYANGAEREARSALSDADNTVRVAEKTIAREGPRVESAQAELAQLQADFDAAEEGSFTKRSAEKRLTRSKDRIETGTERIAEARAELETAGPIAQAAADKRQFWSNAARFTFFALLALVALDAVLLPAMVRNANAKLRASGEDEIDVIPSDQVEDTKLDSDYAENWIDKMSLYAGEFVSYWAVIAVVVYYYEVIARYVFNSPTNWAHEAMYLMFGMQYLIAGSYAMLTEAHVRVDIFYAPMTRPKKAIADLATSIFFFIFAGTLLVTSYIFAFDAIAVPSGNGVVSDWARGDLSFGQALSSFSTSEITDPAIRWGEISFNEWEVPLWPMKWMMVVGGLLLVLQGISKIGKDLRAVMKGA</sequence>
<dbReference type="RefSeq" id="WP_093965908.1">
    <property type="nucleotide sequence ID" value="NZ_FXYE01000001.1"/>
</dbReference>
<evidence type="ECO:0000259" key="11">
    <source>
        <dbReference type="Pfam" id="PF04290"/>
    </source>
</evidence>
<evidence type="ECO:0000256" key="9">
    <source>
        <dbReference type="RuleBase" id="RU369079"/>
    </source>
</evidence>
<evidence type="ECO:0000256" key="8">
    <source>
        <dbReference type="ARBA" id="ARBA00038436"/>
    </source>
</evidence>
<dbReference type="OrthoDB" id="4250245at2"/>
<evidence type="ECO:0000256" key="1">
    <source>
        <dbReference type="ARBA" id="ARBA00004429"/>
    </source>
</evidence>
<evidence type="ECO:0000256" key="3">
    <source>
        <dbReference type="ARBA" id="ARBA00022475"/>
    </source>
</evidence>
<dbReference type="InterPro" id="IPR007387">
    <property type="entry name" value="TRAP_DctQ"/>
</dbReference>
<comment type="subunit">
    <text evidence="9">The complex comprises the extracytoplasmic solute receptor protein and the two transmembrane proteins.</text>
</comment>
<evidence type="ECO:0000256" key="2">
    <source>
        <dbReference type="ARBA" id="ARBA00022448"/>
    </source>
</evidence>
<keyword evidence="5 9" id="KW-0812">Transmembrane</keyword>
<evidence type="ECO:0000313" key="12">
    <source>
        <dbReference type="EMBL" id="SMX32054.1"/>
    </source>
</evidence>
<keyword evidence="2 9" id="KW-0813">Transport</keyword>
<feature type="transmembrane region" description="Helical" evidence="9">
    <location>
        <begin position="252"/>
        <end position="272"/>
    </location>
</feature>
<keyword evidence="3" id="KW-1003">Cell membrane</keyword>
<reference evidence="13" key="1">
    <citation type="submission" date="2017-05" db="EMBL/GenBank/DDBJ databases">
        <authorList>
            <person name="Rodrigo-Torres L."/>
            <person name="Arahal R. D."/>
            <person name="Lucena T."/>
        </authorList>
    </citation>
    <scope>NUCLEOTIDE SEQUENCE [LARGE SCALE GENOMIC DNA]</scope>
    <source>
        <strain evidence="13">CECT 8621</strain>
    </source>
</reference>
<protein>
    <recommendedName>
        <fullName evidence="9">TRAP transporter small permease protein</fullName>
    </recommendedName>
</protein>
<proteinExistence type="inferred from homology"/>
<dbReference type="PANTHER" id="PTHR35011">
    <property type="entry name" value="2,3-DIKETO-L-GULONATE TRAP TRANSPORTER SMALL PERMEASE PROTEIN YIAM"/>
    <property type="match status" value="1"/>
</dbReference>
<feature type="transmembrane region" description="Helical" evidence="9">
    <location>
        <begin position="41"/>
        <end position="60"/>
    </location>
</feature>
<evidence type="ECO:0000256" key="5">
    <source>
        <dbReference type="ARBA" id="ARBA00022692"/>
    </source>
</evidence>
<evidence type="ECO:0000313" key="13">
    <source>
        <dbReference type="Proteomes" id="UP000202922"/>
    </source>
</evidence>
<feature type="transmembrane region" description="Helical" evidence="9">
    <location>
        <begin position="12"/>
        <end position="29"/>
    </location>
</feature>
<comment type="similarity">
    <text evidence="8 9">Belongs to the TRAP transporter small permease family.</text>
</comment>
<feature type="transmembrane region" description="Helical" evidence="9">
    <location>
        <begin position="323"/>
        <end position="347"/>
    </location>
</feature>
<comment type="subcellular location">
    <subcellularLocation>
        <location evidence="1 9">Cell inner membrane</location>
        <topology evidence="1 9">Multi-pass membrane protein</topology>
    </subcellularLocation>
</comment>
<dbReference type="Proteomes" id="UP000202922">
    <property type="component" value="Unassembled WGS sequence"/>
</dbReference>
<name>A0A238JPD2_9RHOB</name>
<keyword evidence="6 9" id="KW-1133">Transmembrane helix</keyword>
<keyword evidence="10" id="KW-0175">Coiled coil</keyword>
<keyword evidence="13" id="KW-1185">Reference proteome</keyword>
<feature type="domain" description="Tripartite ATP-independent periplasmic transporters DctQ component" evidence="11">
    <location>
        <begin position="261"/>
        <end position="348"/>
    </location>
</feature>
<feature type="transmembrane region" description="Helical" evidence="9">
    <location>
        <begin position="185"/>
        <end position="205"/>
    </location>
</feature>
<organism evidence="12 13">
    <name type="scientific">Actibacterium lipolyticum</name>
    <dbReference type="NCBI Taxonomy" id="1524263"/>
    <lineage>
        <taxon>Bacteria</taxon>
        <taxon>Pseudomonadati</taxon>
        <taxon>Pseudomonadota</taxon>
        <taxon>Alphaproteobacteria</taxon>
        <taxon>Rhodobacterales</taxon>
        <taxon>Roseobacteraceae</taxon>
        <taxon>Actibacterium</taxon>
    </lineage>
</organism>
<accession>A0A238JPD2</accession>
<keyword evidence="4 9" id="KW-0997">Cell inner membrane</keyword>
<feature type="coiled-coil region" evidence="10">
    <location>
        <begin position="110"/>
        <end position="161"/>
    </location>
</feature>
<dbReference type="GO" id="GO:0022857">
    <property type="term" value="F:transmembrane transporter activity"/>
    <property type="evidence" value="ECO:0007669"/>
    <property type="project" value="UniProtKB-UniRule"/>
</dbReference>
<dbReference type="EMBL" id="FXYE01000001">
    <property type="protein sequence ID" value="SMX32054.1"/>
    <property type="molecule type" value="Genomic_DNA"/>
</dbReference>
<evidence type="ECO:0000256" key="6">
    <source>
        <dbReference type="ARBA" id="ARBA00022989"/>
    </source>
</evidence>
<dbReference type="PANTHER" id="PTHR35011:SF4">
    <property type="entry name" value="SLL1102 PROTEIN"/>
    <property type="match status" value="1"/>
</dbReference>
<evidence type="ECO:0000256" key="4">
    <source>
        <dbReference type="ARBA" id="ARBA00022519"/>
    </source>
</evidence>
<feature type="transmembrane region" description="Helical" evidence="9">
    <location>
        <begin position="406"/>
        <end position="424"/>
    </location>
</feature>
<dbReference type="InterPro" id="IPR055348">
    <property type="entry name" value="DctQ"/>
</dbReference>
<feature type="transmembrane region" description="Helical" evidence="9">
    <location>
        <begin position="284"/>
        <end position="302"/>
    </location>
</feature>
<evidence type="ECO:0000256" key="7">
    <source>
        <dbReference type="ARBA" id="ARBA00023136"/>
    </source>
</evidence>